<gene>
    <name evidence="8" type="ORF">CKM354_000718400</name>
</gene>
<keyword evidence="5" id="KW-0720">Serine protease</keyword>
<evidence type="ECO:0000256" key="4">
    <source>
        <dbReference type="ARBA" id="ARBA00022801"/>
    </source>
</evidence>
<name>A0A9P3CQM2_9PEZI</name>
<evidence type="ECO:0000256" key="3">
    <source>
        <dbReference type="ARBA" id="ARBA00022729"/>
    </source>
</evidence>
<dbReference type="FunFam" id="3.40.50.1820:FF:000028">
    <property type="entry name" value="S9 family peptidase"/>
    <property type="match status" value="1"/>
</dbReference>
<dbReference type="AlphaFoldDB" id="A0A9P3CQM2"/>
<comment type="caution">
    <text evidence="8">The sequence shown here is derived from an EMBL/GenBank/DDBJ whole genome shotgun (WGS) entry which is preliminary data.</text>
</comment>
<evidence type="ECO:0000259" key="7">
    <source>
        <dbReference type="Pfam" id="PF00326"/>
    </source>
</evidence>
<dbReference type="InterPro" id="IPR001375">
    <property type="entry name" value="Peptidase_S9_cat"/>
</dbReference>
<feature type="domain" description="Peptidase S9 prolyl oligopeptidase catalytic" evidence="7">
    <location>
        <begin position="491"/>
        <end position="714"/>
    </location>
</feature>
<evidence type="ECO:0000256" key="6">
    <source>
        <dbReference type="ARBA" id="ARBA00032829"/>
    </source>
</evidence>
<keyword evidence="4" id="KW-0378">Hydrolase</keyword>
<accession>A0A9P3CQM2</accession>
<dbReference type="PANTHER" id="PTHR42776:SF13">
    <property type="entry name" value="DIPEPTIDYL-PEPTIDASE 5"/>
    <property type="match status" value="1"/>
</dbReference>
<dbReference type="Pfam" id="PF07676">
    <property type="entry name" value="PD40"/>
    <property type="match status" value="1"/>
</dbReference>
<dbReference type="SUPFAM" id="SSF82171">
    <property type="entry name" value="DPP6 N-terminal domain-like"/>
    <property type="match status" value="1"/>
</dbReference>
<dbReference type="SUPFAM" id="SSF53474">
    <property type="entry name" value="alpha/beta-Hydrolases"/>
    <property type="match status" value="1"/>
</dbReference>
<evidence type="ECO:0000256" key="1">
    <source>
        <dbReference type="ARBA" id="ARBA00010040"/>
    </source>
</evidence>
<dbReference type="PANTHER" id="PTHR42776">
    <property type="entry name" value="SERINE PEPTIDASE S9 FAMILY MEMBER"/>
    <property type="match status" value="1"/>
</dbReference>
<comment type="similarity">
    <text evidence="1">Belongs to the peptidase S9C family.</text>
</comment>
<protein>
    <recommendedName>
        <fullName evidence="6">Dipeptidyl-peptidase V</fullName>
    </recommendedName>
</protein>
<keyword evidence="3" id="KW-0732">Signal</keyword>
<organism evidence="8 9">
    <name type="scientific">Cercospora kikuchii</name>
    <dbReference type="NCBI Taxonomy" id="84275"/>
    <lineage>
        <taxon>Eukaryota</taxon>
        <taxon>Fungi</taxon>
        <taxon>Dikarya</taxon>
        <taxon>Ascomycota</taxon>
        <taxon>Pezizomycotina</taxon>
        <taxon>Dothideomycetes</taxon>
        <taxon>Dothideomycetidae</taxon>
        <taxon>Mycosphaerellales</taxon>
        <taxon>Mycosphaerellaceae</taxon>
        <taxon>Cercospora</taxon>
    </lineage>
</organism>
<dbReference type="GO" id="GO:0006508">
    <property type="term" value="P:proteolysis"/>
    <property type="evidence" value="ECO:0007669"/>
    <property type="project" value="UniProtKB-KW"/>
</dbReference>
<evidence type="ECO:0000256" key="2">
    <source>
        <dbReference type="ARBA" id="ARBA00022670"/>
    </source>
</evidence>
<keyword evidence="9" id="KW-1185">Reference proteome</keyword>
<dbReference type="Pfam" id="PF00326">
    <property type="entry name" value="Peptidase_S9"/>
    <property type="match status" value="1"/>
</dbReference>
<proteinExistence type="inferred from homology"/>
<dbReference type="OrthoDB" id="416344at2759"/>
<dbReference type="GeneID" id="68292759"/>
<dbReference type="Gene3D" id="2.120.10.30">
    <property type="entry name" value="TolB, C-terminal domain"/>
    <property type="match status" value="1"/>
</dbReference>
<keyword evidence="2" id="KW-0645">Protease</keyword>
<dbReference type="GO" id="GO:0004252">
    <property type="term" value="F:serine-type endopeptidase activity"/>
    <property type="evidence" value="ECO:0007669"/>
    <property type="project" value="TreeGrafter"/>
</dbReference>
<dbReference type="InterPro" id="IPR011659">
    <property type="entry name" value="WD40"/>
</dbReference>
<dbReference type="RefSeq" id="XP_044658462.1">
    <property type="nucleotide sequence ID" value="XM_044802527.1"/>
</dbReference>
<dbReference type="Proteomes" id="UP000825890">
    <property type="component" value="Unassembled WGS sequence"/>
</dbReference>
<reference evidence="8 9" key="1">
    <citation type="submission" date="2021-01" db="EMBL/GenBank/DDBJ databases">
        <title>Cercospora kikuchii MAFF 305040 whole genome shotgun sequence.</title>
        <authorList>
            <person name="Kashiwa T."/>
            <person name="Suzuki T."/>
        </authorList>
    </citation>
    <scope>NUCLEOTIDE SEQUENCE [LARGE SCALE GENOMIC DNA]</scope>
    <source>
        <strain evidence="8 9">MAFF 305040</strain>
    </source>
</reference>
<dbReference type="Gene3D" id="3.40.50.1820">
    <property type="entry name" value="alpha/beta hydrolase"/>
    <property type="match status" value="1"/>
</dbReference>
<dbReference type="InterPro" id="IPR011042">
    <property type="entry name" value="6-blade_b-propeller_TolB-like"/>
</dbReference>
<evidence type="ECO:0000313" key="9">
    <source>
        <dbReference type="Proteomes" id="UP000825890"/>
    </source>
</evidence>
<evidence type="ECO:0000256" key="5">
    <source>
        <dbReference type="ARBA" id="ARBA00022825"/>
    </source>
</evidence>
<sequence>MVLRAMHFTPKVLLSAPRRSAGVPNPSGSLVLYTISTYNFESHSKSNELRVLEVSTGESHVLAQEDEISDVNWLNEDEFVCLQSEKDGSTKVFVASVGKVIKNEEAGKAYYVAGTIEGPASNLKVKKLDDNNFAVVFSAQAYNRVGTIYNPETEKKPQSTARIYNGLFVRHWDTWTTNQTNCLWYAKLSRRGHGKFSLSKYTNALHETGLECPIRPFGGTDNFDLSKNALIFVSKDPKSNPALTTKENVYILHVHDWEGQHAPTLQQVVVPGFDGASGSPVFSPDGTQAAFLSMKTNGYEADKNHIFVLREVKNPVNSLERAFSTSAEGGWDRSPASLAWTVDGKHLLFTAEDIGTVKLYRLPSDLRSQEPEALTKNGSVSDARPLPDGRIFASATSFTDNSFFFIIAPQSPPNDSHTYVSWTHSNSAGGSKLGGLKPSQVSSIWTPASNPKINREVHSIVIRPSNFDSSKKYPVAYIIHGGPQNAWGDSWSTRWNPMIFAEQGYIVITPNPTGSTGYGQAFTDAIHRNWGGDPYEDIVNVFEWASKNMPEADHSRAVALGASYGGYMMNWVQGHDLGRKFKALVCHDGITSFAGAMLSTEELYFPLFDLGNPFNTPAAAQGHDNFSKATLSDWRKWDPSEHFANWATPQLIIHSSKDYRLPVAEGLAAFNVLQARGVESKLLTFPDENHWVLKPENSLVWHKVVLNWINHYAGLPPYAEEDEESIDFLGGVKEDKEELVEMAGQGKVE</sequence>
<evidence type="ECO:0000313" key="8">
    <source>
        <dbReference type="EMBL" id="GIZ43975.1"/>
    </source>
</evidence>
<dbReference type="InterPro" id="IPR029058">
    <property type="entry name" value="AB_hydrolase_fold"/>
</dbReference>
<dbReference type="EMBL" id="BOLY01000004">
    <property type="protein sequence ID" value="GIZ43975.1"/>
    <property type="molecule type" value="Genomic_DNA"/>
</dbReference>